<feature type="binding site" evidence="5">
    <location>
        <position position="320"/>
    </location>
    <ligand>
        <name>Zn(2+)</name>
        <dbReference type="ChEBI" id="CHEBI:29105"/>
    </ligand>
</feature>
<feature type="binding site" evidence="5">
    <location>
        <position position="317"/>
    </location>
    <ligand>
        <name>Zn(2+)</name>
        <dbReference type="ChEBI" id="CHEBI:29105"/>
    </ligand>
</feature>
<comment type="subunit">
    <text evidence="5">Homodimer. Within each dimer, one monomer is responsible for RNA recognition and catalysis, while the other monomer binds to the replacement base PreQ1.</text>
</comment>
<comment type="similarity">
    <text evidence="5">Belongs to the queuine tRNA-ribosyltransferase family.</text>
</comment>
<dbReference type="Proteomes" id="UP000178606">
    <property type="component" value="Unassembled WGS sequence"/>
</dbReference>
<comment type="pathway">
    <text evidence="5">tRNA modification; tRNA-queuosine biosynthesis.</text>
</comment>
<dbReference type="Gene3D" id="3.20.20.105">
    <property type="entry name" value="Queuine tRNA-ribosyltransferase-like"/>
    <property type="match status" value="1"/>
</dbReference>
<dbReference type="NCBIfam" id="TIGR00449">
    <property type="entry name" value="tgt_general"/>
    <property type="match status" value="1"/>
</dbReference>
<comment type="cofactor">
    <cofactor evidence="5">
        <name>Zn(2+)</name>
        <dbReference type="ChEBI" id="CHEBI:29105"/>
    </cofactor>
    <text evidence="5">Binds 1 zinc ion per subunit.</text>
</comment>
<dbReference type="GO" id="GO:0046872">
    <property type="term" value="F:metal ion binding"/>
    <property type="evidence" value="ECO:0007669"/>
    <property type="project" value="UniProtKB-KW"/>
</dbReference>
<feature type="binding site" evidence="5">
    <location>
        <position position="150"/>
    </location>
    <ligand>
        <name>substrate</name>
    </ligand>
</feature>
<dbReference type="UniPathway" id="UPA00392"/>
<feature type="binding site" evidence="5">
    <location>
        <position position="346"/>
    </location>
    <ligand>
        <name>Zn(2+)</name>
        <dbReference type="ChEBI" id="CHEBI:29105"/>
    </ligand>
</feature>
<name>A0A1F6CTN1_HANXR</name>
<dbReference type="EMBL" id="MFKF01000150">
    <property type="protein sequence ID" value="OGG52252.1"/>
    <property type="molecule type" value="Genomic_DNA"/>
</dbReference>
<keyword evidence="5" id="KW-0671">Queuosine biosynthesis</keyword>
<evidence type="ECO:0000256" key="4">
    <source>
        <dbReference type="ARBA" id="ARBA00050112"/>
    </source>
</evidence>
<dbReference type="FunFam" id="3.20.20.105:FF:000001">
    <property type="entry name" value="Queuine tRNA-ribosyltransferase"/>
    <property type="match status" value="1"/>
</dbReference>
<dbReference type="Pfam" id="PF01702">
    <property type="entry name" value="TGT"/>
    <property type="match status" value="1"/>
</dbReference>
<feature type="binding site" evidence="5">
    <location>
        <position position="227"/>
    </location>
    <ligand>
        <name>substrate</name>
    </ligand>
</feature>
<dbReference type="NCBIfam" id="TIGR00430">
    <property type="entry name" value="Q_tRNA_tgt"/>
    <property type="match status" value="1"/>
</dbReference>
<dbReference type="GO" id="GO:0008479">
    <property type="term" value="F:tRNA-guanosine(34) queuine transglycosylase activity"/>
    <property type="evidence" value="ECO:0007669"/>
    <property type="project" value="UniProtKB-UniRule"/>
</dbReference>
<evidence type="ECO:0000313" key="7">
    <source>
        <dbReference type="EMBL" id="OGG52252.1"/>
    </source>
</evidence>
<dbReference type="InterPro" id="IPR002616">
    <property type="entry name" value="tRNA_ribo_trans-like"/>
</dbReference>
<feature type="binding site" evidence="5">
    <location>
        <position position="200"/>
    </location>
    <ligand>
        <name>substrate</name>
    </ligand>
</feature>
<feature type="region of interest" description="RNA binding; important for wobble base 34 recognition" evidence="5">
    <location>
        <begin position="282"/>
        <end position="286"/>
    </location>
</feature>
<comment type="function">
    <text evidence="5">Catalyzes the base-exchange of a guanine (G) residue with the queuine precursor 7-aminomethyl-7-deazaguanine (PreQ1) at position 34 (anticodon wobble position) in tRNAs with GU(N) anticodons (tRNA-Asp, -Asn, -His and -Tyr). Catalysis occurs through a double-displacement mechanism. The nucleophile active site attacks the C1' of nucleotide 34 to detach the guanine base from the RNA, forming a covalent enzyme-RNA intermediate. The proton acceptor active site deprotonates the incoming PreQ1, allowing a nucleophilic attack on the C1' of the ribose to form the product. After dissociation, two additional enzymatic reactions on the tRNA convert PreQ1 to queuine (Q), resulting in the hypermodified nucleoside queuosine (7-(((4,5-cis-dihydroxy-2-cyclopenten-1-yl)amino)methyl)-7-deazaguanosine).</text>
</comment>
<feature type="region of interest" description="RNA binding" evidence="5">
    <location>
        <begin position="258"/>
        <end position="264"/>
    </location>
</feature>
<evidence type="ECO:0000256" key="2">
    <source>
        <dbReference type="ARBA" id="ARBA00022679"/>
    </source>
</evidence>
<keyword evidence="1 5" id="KW-0328">Glycosyltransferase</keyword>
<reference evidence="7 8" key="1">
    <citation type="journal article" date="2016" name="Nat. Commun.">
        <title>Thousands of microbial genomes shed light on interconnected biogeochemical processes in an aquifer system.</title>
        <authorList>
            <person name="Anantharaman K."/>
            <person name="Brown C.T."/>
            <person name="Hug L.A."/>
            <person name="Sharon I."/>
            <person name="Castelle C.J."/>
            <person name="Probst A.J."/>
            <person name="Thomas B.C."/>
            <person name="Singh A."/>
            <person name="Wilkins M.J."/>
            <person name="Karaoz U."/>
            <person name="Brodie E.L."/>
            <person name="Williams K.H."/>
            <person name="Hubbard S.S."/>
            <person name="Banfield J.F."/>
        </authorList>
    </citation>
    <scope>NUCLEOTIDE SEQUENCE [LARGE SCALE GENOMIC DNA]</scope>
    <source>
        <strain evidence="8">RIFCSPLOWO2_12_FULL_64_10</strain>
    </source>
</reference>
<dbReference type="PANTHER" id="PTHR46499:SF1">
    <property type="entry name" value="QUEUINE TRNA-RIBOSYLTRANSFERASE"/>
    <property type="match status" value="1"/>
</dbReference>
<dbReference type="AlphaFoldDB" id="A0A1F6CTN1"/>
<comment type="caution">
    <text evidence="7">The sequence shown here is derived from an EMBL/GenBank/DDBJ whole genome shotgun (WGS) entry which is preliminary data.</text>
</comment>
<evidence type="ECO:0000256" key="1">
    <source>
        <dbReference type="ARBA" id="ARBA00022676"/>
    </source>
</evidence>
<sequence>MTTDHFRFELQARDPDTGARAGILYTPHGEVPTPVFMPVGTQGTVKALCQQDLRSADVRIILGNTYHLYLRPGERLIAEAGGLHRFTGWDRAILTDSGGFQVHSLAALSKITEEGVVFRSHIDGSSHQFTPEKAIEIEHALGADIIMAFDECTAPLCSFDYAKQAGDRTLRWLRRCVERHDGLGRRSASGSAQALFGIVQGSAYPELRAAYADATVRFDLPGYAVGGTGLGERKEDTWTAVEVVTSRLPEDRPRYLMGIGLPEDLIDGVARGIDMFDCVVPTRNARNGTVFTRRGRMNFKSAAWARDFSPIDPDCRCYTCQHYSRAYLRHLYHAGEITGLRLATLHSVHFFMDLMRDMRSAILAGRFAKWRTEFLSTYRSDPSPQPPPPKGEGE</sequence>
<feature type="active site" description="Proton acceptor" evidence="5">
    <location>
        <position position="96"/>
    </location>
</feature>
<dbReference type="InterPro" id="IPR004803">
    <property type="entry name" value="TGT"/>
</dbReference>
<organism evidence="7 8">
    <name type="scientific">Handelsmanbacteria sp. (strain RIFCSPLOWO2_12_FULL_64_10)</name>
    <dbReference type="NCBI Taxonomy" id="1817868"/>
    <lineage>
        <taxon>Bacteria</taxon>
        <taxon>Candidatus Handelsmaniibacteriota</taxon>
    </lineage>
</organism>
<dbReference type="InterPro" id="IPR050076">
    <property type="entry name" value="ArchSynthase1/Queuine_TRR"/>
</dbReference>
<protein>
    <recommendedName>
        <fullName evidence="5">Queuine tRNA-ribosyltransferase</fullName>
        <ecNumber evidence="5">2.4.2.29</ecNumber>
    </recommendedName>
    <alternativeName>
        <fullName evidence="5">Guanine insertion enzyme</fullName>
    </alternativeName>
    <alternativeName>
        <fullName evidence="5">tRNA-guanine transglycosylase</fullName>
    </alternativeName>
</protein>
<keyword evidence="5" id="KW-0479">Metal-binding</keyword>
<feature type="domain" description="tRNA-guanine(15) transglycosylase-like" evidence="6">
    <location>
        <begin position="17"/>
        <end position="379"/>
    </location>
</feature>
<feature type="active site" description="Nucleophile" evidence="5">
    <location>
        <position position="277"/>
    </location>
</feature>
<dbReference type="HAMAP" id="MF_00168">
    <property type="entry name" value="Q_tRNA_Tgt"/>
    <property type="match status" value="1"/>
</dbReference>
<evidence type="ECO:0000259" key="6">
    <source>
        <dbReference type="Pfam" id="PF01702"/>
    </source>
</evidence>
<comment type="catalytic activity">
    <reaction evidence="4 5">
        <text>7-aminomethyl-7-carbaguanine + guanosine(34) in tRNA = 7-aminomethyl-7-carbaguanosine(34) in tRNA + guanine</text>
        <dbReference type="Rhea" id="RHEA:24104"/>
        <dbReference type="Rhea" id="RHEA-COMP:10341"/>
        <dbReference type="Rhea" id="RHEA-COMP:10342"/>
        <dbReference type="ChEBI" id="CHEBI:16235"/>
        <dbReference type="ChEBI" id="CHEBI:58703"/>
        <dbReference type="ChEBI" id="CHEBI:74269"/>
        <dbReference type="ChEBI" id="CHEBI:82833"/>
        <dbReference type="EC" id="2.4.2.29"/>
    </reaction>
</comment>
<evidence type="ECO:0000313" key="8">
    <source>
        <dbReference type="Proteomes" id="UP000178606"/>
    </source>
</evidence>
<dbReference type="GO" id="GO:0005829">
    <property type="term" value="C:cytosol"/>
    <property type="evidence" value="ECO:0007669"/>
    <property type="project" value="TreeGrafter"/>
</dbReference>
<feature type="binding site" evidence="5">
    <location>
        <begin position="96"/>
        <end position="100"/>
    </location>
    <ligand>
        <name>substrate</name>
    </ligand>
</feature>
<accession>A0A1F6CTN1</accession>
<evidence type="ECO:0000256" key="3">
    <source>
        <dbReference type="ARBA" id="ARBA00022694"/>
    </source>
</evidence>
<dbReference type="SUPFAM" id="SSF51713">
    <property type="entry name" value="tRNA-guanine transglycosylase"/>
    <property type="match status" value="1"/>
</dbReference>
<evidence type="ECO:0000256" key="5">
    <source>
        <dbReference type="HAMAP-Rule" id="MF_00168"/>
    </source>
</evidence>
<dbReference type="GO" id="GO:0008616">
    <property type="term" value="P:tRNA queuosine(34) biosynthetic process"/>
    <property type="evidence" value="ECO:0007669"/>
    <property type="project" value="UniProtKB-UniRule"/>
</dbReference>
<proteinExistence type="inferred from homology"/>
<keyword evidence="3 5" id="KW-0819">tRNA processing</keyword>
<gene>
    <name evidence="5" type="primary">tgt</name>
    <name evidence="7" type="ORF">A3F84_04095</name>
</gene>
<keyword evidence="2 5" id="KW-0808">Transferase</keyword>
<dbReference type="EC" id="2.4.2.29" evidence="5"/>
<feature type="binding site" evidence="5">
    <location>
        <position position="315"/>
    </location>
    <ligand>
        <name>Zn(2+)</name>
        <dbReference type="ChEBI" id="CHEBI:29105"/>
    </ligand>
</feature>
<dbReference type="InterPro" id="IPR036511">
    <property type="entry name" value="TGT-like_sf"/>
</dbReference>
<keyword evidence="5" id="KW-0862">Zinc</keyword>
<dbReference type="PANTHER" id="PTHR46499">
    <property type="entry name" value="QUEUINE TRNA-RIBOSYLTRANSFERASE"/>
    <property type="match status" value="1"/>
</dbReference>